<dbReference type="Gene3D" id="3.30.499.10">
    <property type="entry name" value="Aconitase, domain 3"/>
    <property type="match status" value="2"/>
</dbReference>
<gene>
    <name evidence="5" type="ORF">ABMA27_008729</name>
</gene>
<accession>A0ABR3HCS5</accession>
<comment type="caution">
    <text evidence="5">The sequence shown here is derived from an EMBL/GenBank/DDBJ whole genome shotgun (WGS) entry which is preliminary data.</text>
</comment>
<dbReference type="Proteomes" id="UP001549920">
    <property type="component" value="Unassembled WGS sequence"/>
</dbReference>
<dbReference type="InterPro" id="IPR036008">
    <property type="entry name" value="Aconitase_4Fe-4S_dom"/>
</dbReference>
<dbReference type="Pfam" id="PF00330">
    <property type="entry name" value="Aconitase"/>
    <property type="match status" value="1"/>
</dbReference>
<dbReference type="PRINTS" id="PR00415">
    <property type="entry name" value="ACONITASE"/>
</dbReference>
<reference evidence="5 6" key="1">
    <citation type="submission" date="2024-06" db="EMBL/GenBank/DDBJ databases">
        <title>A chromosome-level genome assembly of beet webworm, Loxostege sticticalis.</title>
        <authorList>
            <person name="Zhang Y."/>
        </authorList>
    </citation>
    <scope>NUCLEOTIDE SEQUENCE [LARGE SCALE GENOMIC DNA]</scope>
    <source>
        <strain evidence="5">AQ026</strain>
        <tissue evidence="5">Whole body</tissue>
    </source>
</reference>
<evidence type="ECO:0000256" key="2">
    <source>
        <dbReference type="ARBA" id="ARBA00023004"/>
    </source>
</evidence>
<evidence type="ECO:0000259" key="4">
    <source>
        <dbReference type="Pfam" id="PF00330"/>
    </source>
</evidence>
<dbReference type="PANTHER" id="PTHR11670">
    <property type="entry name" value="ACONITASE/IRON-RESPONSIVE ELEMENT FAMILY MEMBER"/>
    <property type="match status" value="1"/>
</dbReference>
<organism evidence="5 6">
    <name type="scientific">Loxostege sticticalis</name>
    <name type="common">Beet webworm moth</name>
    <dbReference type="NCBI Taxonomy" id="481309"/>
    <lineage>
        <taxon>Eukaryota</taxon>
        <taxon>Metazoa</taxon>
        <taxon>Ecdysozoa</taxon>
        <taxon>Arthropoda</taxon>
        <taxon>Hexapoda</taxon>
        <taxon>Insecta</taxon>
        <taxon>Pterygota</taxon>
        <taxon>Neoptera</taxon>
        <taxon>Endopterygota</taxon>
        <taxon>Lepidoptera</taxon>
        <taxon>Glossata</taxon>
        <taxon>Ditrysia</taxon>
        <taxon>Pyraloidea</taxon>
        <taxon>Crambidae</taxon>
        <taxon>Pyraustinae</taxon>
        <taxon>Loxostege</taxon>
    </lineage>
</organism>
<name>A0ABR3HCS5_LOXSC</name>
<dbReference type="InterPro" id="IPR015931">
    <property type="entry name" value="Acnase/IPM_dHydase_lsu_aba_1/3"/>
</dbReference>
<evidence type="ECO:0000256" key="1">
    <source>
        <dbReference type="ARBA" id="ARBA00022723"/>
    </source>
</evidence>
<feature type="domain" description="Aconitase/3-isopropylmalate dehydratase large subunit alpha/beta/alpha" evidence="4">
    <location>
        <begin position="67"/>
        <end position="392"/>
    </location>
</feature>
<keyword evidence="1" id="KW-0479">Metal-binding</keyword>
<protein>
    <recommendedName>
        <fullName evidence="4">Aconitase/3-isopropylmalate dehydratase large subunit alpha/beta/alpha domain-containing protein</fullName>
    </recommendedName>
</protein>
<evidence type="ECO:0000256" key="3">
    <source>
        <dbReference type="ARBA" id="ARBA00023014"/>
    </source>
</evidence>
<proteinExistence type="predicted"/>
<dbReference type="InterPro" id="IPR001030">
    <property type="entry name" value="Acoase/IPM_deHydtase_lsu_aba"/>
</dbReference>
<dbReference type="EMBL" id="JBEUOH010000022">
    <property type="protein sequence ID" value="KAL0868091.1"/>
    <property type="molecule type" value="Genomic_DNA"/>
</dbReference>
<keyword evidence="6" id="KW-1185">Reference proteome</keyword>
<sequence>MASDNPYGNLLKTLDIGGKTFKYFDLPSLGPKYDRLPFSMRVLLESCVRNCDNFHVVQKDVQNVLEWEQNQRDGGVEIAFKPARVITNIVSLVDLAAMRDAVQDLGGDPEKINPICPSELVIDHSVQVDFARSPHALKKNEEMEFERNKERFQLYKWGAQAFSNLTMVPPGSGIVHQVNLEYLARVVFAGELLHPDSVVGGDSHTTMINGLGVLGWGVGGIESEAVMLGQAISMLLPKVVGYRLVGELNPLATSTDLVLTITKHLRSVGVVGKFVEFFGPGVLALSIADRATVANMCPEYGATVAYFPVDGRSLQYLAQTKRPKENIEIIEAYLRATKQFRNYNNPEQDPVFSEVIEFDLSSVVTCVSGPKRPQDRVSVTDMKKDFQECLTNKVGNK</sequence>
<keyword evidence="3" id="KW-0411">Iron-sulfur</keyword>
<evidence type="ECO:0000313" key="5">
    <source>
        <dbReference type="EMBL" id="KAL0868091.1"/>
    </source>
</evidence>
<dbReference type="InterPro" id="IPR006249">
    <property type="entry name" value="Aconitase/IRP2"/>
</dbReference>
<keyword evidence="2" id="KW-0408">Iron</keyword>
<dbReference type="SUPFAM" id="SSF53732">
    <property type="entry name" value="Aconitase iron-sulfur domain"/>
    <property type="match status" value="1"/>
</dbReference>
<evidence type="ECO:0000313" key="6">
    <source>
        <dbReference type="Proteomes" id="UP001549920"/>
    </source>
</evidence>